<evidence type="ECO:0000259" key="1">
    <source>
        <dbReference type="Pfam" id="PF09088"/>
    </source>
</evidence>
<dbReference type="EMBL" id="HBHX01063295">
    <property type="protein sequence ID" value="CAE0143791.1"/>
    <property type="molecule type" value="Transcribed_RNA"/>
</dbReference>
<dbReference type="InterPro" id="IPR015172">
    <property type="entry name" value="MIF4G-like_typ-1"/>
</dbReference>
<dbReference type="GO" id="GO:0000184">
    <property type="term" value="P:nuclear-transcribed mRNA catabolic process, nonsense-mediated decay"/>
    <property type="evidence" value="ECO:0007669"/>
    <property type="project" value="TreeGrafter"/>
</dbReference>
<evidence type="ECO:0000313" key="3">
    <source>
        <dbReference type="EMBL" id="CAE0143791.1"/>
    </source>
</evidence>
<proteinExistence type="predicted"/>
<gene>
    <name evidence="3" type="ORF">HERI1096_LOCUS35004</name>
</gene>
<dbReference type="SUPFAM" id="SSF48371">
    <property type="entry name" value="ARM repeat"/>
    <property type="match status" value="2"/>
</dbReference>
<dbReference type="AlphaFoldDB" id="A0A7S3BTC9"/>
<dbReference type="GO" id="GO:0005846">
    <property type="term" value="C:nuclear cap binding complex"/>
    <property type="evidence" value="ECO:0007669"/>
    <property type="project" value="InterPro"/>
</dbReference>
<evidence type="ECO:0008006" key="4">
    <source>
        <dbReference type="Google" id="ProtNLM"/>
    </source>
</evidence>
<dbReference type="GO" id="GO:0005634">
    <property type="term" value="C:nucleus"/>
    <property type="evidence" value="ECO:0007669"/>
    <property type="project" value="TreeGrafter"/>
</dbReference>
<dbReference type="GO" id="GO:0003729">
    <property type="term" value="F:mRNA binding"/>
    <property type="evidence" value="ECO:0007669"/>
    <property type="project" value="TreeGrafter"/>
</dbReference>
<organism evidence="3">
    <name type="scientific">Haptolina ericina</name>
    <dbReference type="NCBI Taxonomy" id="156174"/>
    <lineage>
        <taxon>Eukaryota</taxon>
        <taxon>Haptista</taxon>
        <taxon>Haptophyta</taxon>
        <taxon>Prymnesiophyceae</taxon>
        <taxon>Prymnesiales</taxon>
        <taxon>Prymnesiaceae</taxon>
        <taxon>Haptolina</taxon>
    </lineage>
</organism>
<dbReference type="Gene3D" id="1.25.40.180">
    <property type="match status" value="2"/>
</dbReference>
<dbReference type="GO" id="GO:0006406">
    <property type="term" value="P:mRNA export from nucleus"/>
    <property type="evidence" value="ECO:0007669"/>
    <property type="project" value="InterPro"/>
</dbReference>
<accession>A0A7S3BTC9</accession>
<reference evidence="3" key="1">
    <citation type="submission" date="2021-01" db="EMBL/GenBank/DDBJ databases">
        <authorList>
            <person name="Corre E."/>
            <person name="Pelletier E."/>
            <person name="Niang G."/>
            <person name="Scheremetjew M."/>
            <person name="Finn R."/>
            <person name="Kale V."/>
            <person name="Holt S."/>
            <person name="Cochrane G."/>
            <person name="Meng A."/>
            <person name="Brown T."/>
            <person name="Cohen L."/>
        </authorList>
    </citation>
    <scope>NUCLEOTIDE SEQUENCE</scope>
    <source>
        <strain evidence="3">CCMP281</strain>
    </source>
</reference>
<evidence type="ECO:0000259" key="2">
    <source>
        <dbReference type="Pfam" id="PF09090"/>
    </source>
</evidence>
<name>A0A7S3BTC9_9EUKA</name>
<dbReference type="InterPro" id="IPR027159">
    <property type="entry name" value="CBP80"/>
</dbReference>
<dbReference type="InterPro" id="IPR015174">
    <property type="entry name" value="MIF4G-like_typ-2"/>
</dbReference>
<protein>
    <recommendedName>
        <fullName evidence="4">Nuclear cap-binding protein subunit 1</fullName>
    </recommendedName>
</protein>
<feature type="domain" description="MIF4G-like type 1" evidence="1">
    <location>
        <begin position="26"/>
        <end position="193"/>
    </location>
</feature>
<dbReference type="PANTHER" id="PTHR12412">
    <property type="entry name" value="CAP BINDING PROTEIN"/>
    <property type="match status" value="1"/>
</dbReference>
<dbReference type="GO" id="GO:0000339">
    <property type="term" value="F:RNA cap binding"/>
    <property type="evidence" value="ECO:0007669"/>
    <property type="project" value="InterPro"/>
</dbReference>
<sequence>MTDGAESTSNPHPVGAAAVLGFAERTLLEEYTWMVVHGFCESHKDAAKMLGAFIESFSVEASGVYVEVLLSMLLTLPSPKHKPVYYACLLMDMCKLLPSFPPKLEAALNVLFGRLSRLEIQLSSRLAEWLAFHVSNFAFSLSPFLEPWGDAIAECLLDADPSVYDTDPRVRFVGDLLDRMVRLSYIERVSRDLTPSFLRLLPPKAEGRLDWEMPQSGDAERGSPAYLSTMLTNRLRAKATEEEVTSWIERELTNHPLKVTLVMQTLLHAGAKSVSHMEKLLDKFGWLISHVGPDAPSRAELFGASLRYWSASTQMCGILTRKLISRGLVDPAAVIAHLFSSRGVAALLEPTSWESMTAAAEMAVELQRRAAVALREERRRWDRDVDMLDDDGERMVADAAIDRMQQGVDRARREKKAFFANLFVDACAALSSRVESAAEGDTPMQEEWWRVAIGRLCAVGRIYQQDISYDTIQEIVEGSAVSQAVQEAIFGPLGQLSRYNY</sequence>
<dbReference type="Pfam" id="PF09090">
    <property type="entry name" value="MIF4G_like_2"/>
    <property type="match status" value="1"/>
</dbReference>
<feature type="domain" description="MIF4G-like type 2" evidence="2">
    <location>
        <begin position="229"/>
        <end position="460"/>
    </location>
</feature>
<dbReference type="Pfam" id="PF09088">
    <property type="entry name" value="MIF4G_like"/>
    <property type="match status" value="1"/>
</dbReference>
<dbReference type="InterPro" id="IPR016024">
    <property type="entry name" value="ARM-type_fold"/>
</dbReference>
<dbReference type="PANTHER" id="PTHR12412:SF2">
    <property type="entry name" value="NUCLEAR CAP-BINDING PROTEIN SUBUNIT 1"/>
    <property type="match status" value="1"/>
</dbReference>